<dbReference type="PIRSF" id="PIRSF000495">
    <property type="entry name" value="Amidotransf_hisH"/>
    <property type="match status" value="1"/>
</dbReference>
<feature type="active site" evidence="10 11">
    <location>
        <position position="202"/>
    </location>
</feature>
<evidence type="ECO:0000256" key="3">
    <source>
        <dbReference type="ARBA" id="ARBA00022605"/>
    </source>
</evidence>
<dbReference type="Pfam" id="PF00117">
    <property type="entry name" value="GATase"/>
    <property type="match status" value="1"/>
</dbReference>
<evidence type="ECO:0000256" key="2">
    <source>
        <dbReference type="ARBA" id="ARBA00011152"/>
    </source>
</evidence>
<dbReference type="GO" id="GO:0000105">
    <property type="term" value="P:L-histidine biosynthetic process"/>
    <property type="evidence" value="ECO:0007669"/>
    <property type="project" value="UniProtKB-UniRule"/>
</dbReference>
<evidence type="ECO:0000256" key="4">
    <source>
        <dbReference type="ARBA" id="ARBA00022801"/>
    </source>
</evidence>
<keyword evidence="4 10" id="KW-0378">Hydrolase</keyword>
<comment type="catalytic activity">
    <reaction evidence="9 10">
        <text>L-glutamine + H2O = L-glutamate + NH4(+)</text>
        <dbReference type="Rhea" id="RHEA:15889"/>
        <dbReference type="ChEBI" id="CHEBI:15377"/>
        <dbReference type="ChEBI" id="CHEBI:28938"/>
        <dbReference type="ChEBI" id="CHEBI:29985"/>
        <dbReference type="ChEBI" id="CHEBI:58359"/>
        <dbReference type="EC" id="3.5.1.2"/>
    </reaction>
</comment>
<dbReference type="NCBIfam" id="TIGR01855">
    <property type="entry name" value="IMP_synth_hisH"/>
    <property type="match status" value="1"/>
</dbReference>
<comment type="subunit">
    <text evidence="2 10">Heterodimer of HisH and HisF.</text>
</comment>
<comment type="function">
    <text evidence="10">IGPS catalyzes the conversion of PRFAR and glutamine to IGP, AICAR and glutamate. The HisH subunit catalyzes the hydrolysis of glutamine to glutamate and ammonia as part of the synthesis of IGP and AICAR. The resulting ammonia molecule is channeled to the active site of HisF.</text>
</comment>
<gene>
    <name evidence="10" type="primary">hisH</name>
    <name evidence="13" type="ORF">EV195_11047</name>
</gene>
<evidence type="ECO:0000256" key="7">
    <source>
        <dbReference type="ARBA" id="ARBA00023239"/>
    </source>
</evidence>
<dbReference type="GO" id="GO:0000107">
    <property type="term" value="F:imidazoleglycerol-phosphate synthase activity"/>
    <property type="evidence" value="ECO:0007669"/>
    <property type="project" value="UniProtKB-UniRule"/>
</dbReference>
<dbReference type="InterPro" id="IPR017926">
    <property type="entry name" value="GATASE"/>
</dbReference>
<dbReference type="PANTHER" id="PTHR42701">
    <property type="entry name" value="IMIDAZOLE GLYCEROL PHOSPHATE SYNTHASE SUBUNIT HISH"/>
    <property type="match status" value="1"/>
</dbReference>
<dbReference type="AlphaFoldDB" id="A0A4R2NNN5"/>
<feature type="domain" description="Glutamine amidotransferase" evidence="12">
    <location>
        <begin position="9"/>
        <end position="215"/>
    </location>
</feature>
<dbReference type="GO" id="GO:0004359">
    <property type="term" value="F:glutaminase activity"/>
    <property type="evidence" value="ECO:0007669"/>
    <property type="project" value="UniProtKB-EC"/>
</dbReference>
<evidence type="ECO:0000259" key="12">
    <source>
        <dbReference type="Pfam" id="PF00117"/>
    </source>
</evidence>
<dbReference type="HAMAP" id="MF_00278">
    <property type="entry name" value="HisH"/>
    <property type="match status" value="1"/>
</dbReference>
<dbReference type="RefSeq" id="WP_132795701.1">
    <property type="nucleotide sequence ID" value="NZ_SLXM01000010.1"/>
</dbReference>
<dbReference type="EC" id="4.3.2.10" evidence="10"/>
<evidence type="ECO:0000256" key="10">
    <source>
        <dbReference type="HAMAP-Rule" id="MF_00278"/>
    </source>
</evidence>
<evidence type="ECO:0000313" key="14">
    <source>
        <dbReference type="Proteomes" id="UP000294564"/>
    </source>
</evidence>
<sequence>MSRTTKVSIIDYGIGNLFSVLKACEYVGMNPEITNNSKVIESSDAVILPGVGAFKDAMINLEKLDLVKPIIDFADSGKPMMGVCLGMQLLLTESEEFGSTKGLGIFQGVCKKFPIINPLNNEKVKVPQITWNNITVPDGINCFKENTPLNGINNNEHMYFVHSFYADSVKEEEVLSTTNYGGVEYCSSLNKNNIFAFQFHPEKSGQEGLKIYRNFKDIINKTNESRK</sequence>
<feature type="active site" description="Nucleophile" evidence="10 11">
    <location>
        <position position="84"/>
    </location>
</feature>
<dbReference type="EMBL" id="SLXM01000010">
    <property type="protein sequence ID" value="TCP22918.1"/>
    <property type="molecule type" value="Genomic_DNA"/>
</dbReference>
<keyword evidence="3 10" id="KW-0028">Amino-acid biosynthesis</keyword>
<dbReference type="PROSITE" id="PS51273">
    <property type="entry name" value="GATASE_TYPE_1"/>
    <property type="match status" value="1"/>
</dbReference>
<reference evidence="13 14" key="1">
    <citation type="submission" date="2019-03" db="EMBL/GenBank/DDBJ databases">
        <title>Genomic Encyclopedia of Type Strains, Phase IV (KMG-IV): sequencing the most valuable type-strain genomes for metagenomic binning, comparative biology and taxonomic classification.</title>
        <authorList>
            <person name="Goeker M."/>
        </authorList>
    </citation>
    <scope>NUCLEOTIDE SEQUENCE [LARGE SCALE GENOMIC DNA]</scope>
    <source>
        <strain evidence="13 14">DSM 14836</strain>
    </source>
</reference>
<keyword evidence="6 10" id="KW-0368">Histidine biosynthesis</keyword>
<protein>
    <recommendedName>
        <fullName evidence="10">Imidazole glycerol phosphate synthase subunit HisH</fullName>
        <ecNumber evidence="10">4.3.2.10</ecNumber>
    </recommendedName>
    <alternativeName>
        <fullName evidence="10">IGP synthase glutaminase subunit</fullName>
        <ecNumber evidence="10">3.5.1.2</ecNumber>
    </alternativeName>
    <alternativeName>
        <fullName evidence="10">IGP synthase subunit HisH</fullName>
    </alternativeName>
    <alternativeName>
        <fullName evidence="10">ImGP synthase subunit HisH</fullName>
        <shortName evidence="10">IGPS subunit HisH</shortName>
    </alternativeName>
</protein>
<organism evidence="13 14">
    <name type="scientific">Tenacibaculum skagerrakense</name>
    <dbReference type="NCBI Taxonomy" id="186571"/>
    <lineage>
        <taxon>Bacteria</taxon>
        <taxon>Pseudomonadati</taxon>
        <taxon>Bacteroidota</taxon>
        <taxon>Flavobacteriia</taxon>
        <taxon>Flavobacteriales</taxon>
        <taxon>Flavobacteriaceae</taxon>
        <taxon>Tenacibaculum</taxon>
    </lineage>
</organism>
<dbReference type="PANTHER" id="PTHR42701:SF1">
    <property type="entry name" value="IMIDAZOLE GLYCEROL PHOSPHATE SYNTHASE SUBUNIT HISH"/>
    <property type="match status" value="1"/>
</dbReference>
<dbReference type="UniPathway" id="UPA00031">
    <property type="reaction ID" value="UER00010"/>
</dbReference>
<evidence type="ECO:0000256" key="8">
    <source>
        <dbReference type="ARBA" id="ARBA00047838"/>
    </source>
</evidence>
<keyword evidence="10" id="KW-0963">Cytoplasm</keyword>
<dbReference type="OrthoDB" id="9807137at2"/>
<comment type="subcellular location">
    <subcellularLocation>
        <location evidence="10">Cytoplasm</location>
    </subcellularLocation>
</comment>
<keyword evidence="14" id="KW-1185">Reference proteome</keyword>
<evidence type="ECO:0000313" key="13">
    <source>
        <dbReference type="EMBL" id="TCP22918.1"/>
    </source>
</evidence>
<comment type="caution">
    <text evidence="13">The sequence shown here is derived from an EMBL/GenBank/DDBJ whole genome shotgun (WGS) entry which is preliminary data.</text>
</comment>
<evidence type="ECO:0000256" key="5">
    <source>
        <dbReference type="ARBA" id="ARBA00022962"/>
    </source>
</evidence>
<name>A0A4R2NNN5_9FLAO</name>
<evidence type="ECO:0000256" key="9">
    <source>
        <dbReference type="ARBA" id="ARBA00049534"/>
    </source>
</evidence>
<comment type="catalytic activity">
    <reaction evidence="8 10">
        <text>5-[(5-phospho-1-deoxy-D-ribulos-1-ylimino)methylamino]-1-(5-phospho-beta-D-ribosyl)imidazole-4-carboxamide + L-glutamine = D-erythro-1-(imidazol-4-yl)glycerol 3-phosphate + 5-amino-1-(5-phospho-beta-D-ribosyl)imidazole-4-carboxamide + L-glutamate + H(+)</text>
        <dbReference type="Rhea" id="RHEA:24793"/>
        <dbReference type="ChEBI" id="CHEBI:15378"/>
        <dbReference type="ChEBI" id="CHEBI:29985"/>
        <dbReference type="ChEBI" id="CHEBI:58278"/>
        <dbReference type="ChEBI" id="CHEBI:58359"/>
        <dbReference type="ChEBI" id="CHEBI:58475"/>
        <dbReference type="ChEBI" id="CHEBI:58525"/>
        <dbReference type="EC" id="4.3.2.10"/>
    </reaction>
</comment>
<evidence type="ECO:0000256" key="11">
    <source>
        <dbReference type="PIRSR" id="PIRSR000495-1"/>
    </source>
</evidence>
<keyword evidence="5 10" id="KW-0315">Glutamine amidotransferase</keyword>
<evidence type="ECO:0000256" key="6">
    <source>
        <dbReference type="ARBA" id="ARBA00023102"/>
    </source>
</evidence>
<dbReference type="SUPFAM" id="SSF52317">
    <property type="entry name" value="Class I glutamine amidotransferase-like"/>
    <property type="match status" value="1"/>
</dbReference>
<proteinExistence type="inferred from homology"/>
<dbReference type="InterPro" id="IPR010139">
    <property type="entry name" value="Imidazole-glycPsynth_HisH"/>
</dbReference>
<dbReference type="Proteomes" id="UP000294564">
    <property type="component" value="Unassembled WGS sequence"/>
</dbReference>
<dbReference type="Gene3D" id="3.40.50.880">
    <property type="match status" value="1"/>
</dbReference>
<dbReference type="InterPro" id="IPR029062">
    <property type="entry name" value="Class_I_gatase-like"/>
</dbReference>
<accession>A0A4R2NNN5</accession>
<evidence type="ECO:0000256" key="1">
    <source>
        <dbReference type="ARBA" id="ARBA00005091"/>
    </source>
</evidence>
<feature type="active site" evidence="10 11">
    <location>
        <position position="200"/>
    </location>
</feature>
<dbReference type="GO" id="GO:0005737">
    <property type="term" value="C:cytoplasm"/>
    <property type="evidence" value="ECO:0007669"/>
    <property type="project" value="UniProtKB-SubCell"/>
</dbReference>
<comment type="pathway">
    <text evidence="1 10">Amino-acid biosynthesis; L-histidine biosynthesis; L-histidine from 5-phospho-alpha-D-ribose 1-diphosphate: step 5/9.</text>
</comment>
<dbReference type="EC" id="3.5.1.2" evidence="10"/>
<dbReference type="CDD" id="cd01748">
    <property type="entry name" value="GATase1_IGP_Synthase"/>
    <property type="match status" value="1"/>
</dbReference>
<dbReference type="GO" id="GO:0016829">
    <property type="term" value="F:lyase activity"/>
    <property type="evidence" value="ECO:0007669"/>
    <property type="project" value="UniProtKB-KW"/>
</dbReference>
<keyword evidence="13" id="KW-0808">Transferase</keyword>
<keyword evidence="7 10" id="KW-0456">Lyase</keyword>